<dbReference type="EnsemblMetazoa" id="AALFPA23_015886.R23135">
    <property type="protein sequence ID" value="AALFPA23_015886.P23135"/>
    <property type="gene ID" value="AALFPA23_015886"/>
</dbReference>
<dbReference type="GeneID" id="134285737"/>
<evidence type="ECO:0000313" key="3">
    <source>
        <dbReference type="Proteomes" id="UP000069940"/>
    </source>
</evidence>
<dbReference type="RefSeq" id="XP_062703106.1">
    <property type="nucleotide sequence ID" value="XM_062847122.1"/>
</dbReference>
<sequence length="650" mass="74717">MDVKDLSDDELNYELELRRVAEPSKLTRKRKVDQLRALMRQEHVDLLHPLSATHFISDAANVYYCQQKLQRLGSSLLRALNNQDASELKQCLSKYYHYRARLSLITDPVYAPYVRQAEKVINDSLDQITQCLQSLTYVSAPDFEQGDILPEEEEVLTQLKNHHLQSSVNDPTHTNPDQGKADNLQDPLNLSRKNRKGAISKNADLQNFVNIHPALITRDNGTTSGLQLPQLSQNLAPPIPPPRPSLERDREQHHQQAMVGDQPTDVRDEIIRYLLNNRQHTEARPEQILQNSGRLTPNRQRFSQPVHKWPFSYSGNQNIMELAVFLNRVKTYADTEDVDEFSLLRGVKHLLRGRALEWYTRNYNQFNTWTQFKKQIKAEFLPPNFSQLIKRDLYWRFQGQEETFAKYYLDLLALFEVVEPPLTPQDQFFILKSNLNTEFAAVASASRACTVVDLVEVCKDYDHAKMFSQKNKSSQIPRTALAEPNRGTPTFPRISRQGPPGYAWNRTTIQPNRTQHVNIIEEEELDVNPQALMLQDVNQAHEQVDSNTSPAVELPEEQVNAVRAQGVWNQGDKISETRRKPLTMICWQCEQTGHAFTACRNPKTYLFCYRCGKKEFTSRNCSDCLARMSQALPDSMINPSQGNANAGFQK</sequence>
<dbReference type="SUPFAM" id="SSF57756">
    <property type="entry name" value="Retrovirus zinc finger-like domains"/>
    <property type="match status" value="1"/>
</dbReference>
<dbReference type="InterPro" id="IPR036875">
    <property type="entry name" value="Znf_CCHC_sf"/>
</dbReference>
<feature type="compositionally biased region" description="Polar residues" evidence="1">
    <location>
        <begin position="164"/>
        <end position="177"/>
    </location>
</feature>
<protein>
    <recommendedName>
        <fullName evidence="4">Retrotransposon gag domain-containing protein</fullName>
    </recommendedName>
</protein>
<feature type="region of interest" description="Disordered" evidence="1">
    <location>
        <begin position="481"/>
        <end position="501"/>
    </location>
</feature>
<dbReference type="EnsemblMetazoa" id="AALFPA23_015886.R23134">
    <property type="protein sequence ID" value="AALFPA23_015886.P23134"/>
    <property type="gene ID" value="AALFPA23_015886"/>
</dbReference>
<dbReference type="Gene3D" id="4.10.60.10">
    <property type="entry name" value="Zinc finger, CCHC-type"/>
    <property type="match status" value="1"/>
</dbReference>
<organism evidence="2 3">
    <name type="scientific">Aedes albopictus</name>
    <name type="common">Asian tiger mosquito</name>
    <name type="synonym">Stegomyia albopicta</name>
    <dbReference type="NCBI Taxonomy" id="7160"/>
    <lineage>
        <taxon>Eukaryota</taxon>
        <taxon>Metazoa</taxon>
        <taxon>Ecdysozoa</taxon>
        <taxon>Arthropoda</taxon>
        <taxon>Hexapoda</taxon>
        <taxon>Insecta</taxon>
        <taxon>Pterygota</taxon>
        <taxon>Neoptera</taxon>
        <taxon>Endopterygota</taxon>
        <taxon>Diptera</taxon>
        <taxon>Nematocera</taxon>
        <taxon>Culicoidea</taxon>
        <taxon>Culicidae</taxon>
        <taxon>Culicinae</taxon>
        <taxon>Aedini</taxon>
        <taxon>Aedes</taxon>
        <taxon>Stegomyia</taxon>
    </lineage>
</organism>
<name>A0ABM1Z7T1_AEDAL</name>
<accession>A0ABM1Z7T1</accession>
<evidence type="ECO:0000256" key="1">
    <source>
        <dbReference type="SAM" id="MobiDB-lite"/>
    </source>
</evidence>
<feature type="region of interest" description="Disordered" evidence="1">
    <location>
        <begin position="164"/>
        <end position="188"/>
    </location>
</feature>
<evidence type="ECO:0000313" key="2">
    <source>
        <dbReference type="EnsemblMetazoa" id="AALFPA23_015886.P23135"/>
    </source>
</evidence>
<feature type="compositionally biased region" description="Polar residues" evidence="1">
    <location>
        <begin position="220"/>
        <end position="235"/>
    </location>
</feature>
<keyword evidence="3" id="KW-1185">Reference proteome</keyword>
<feature type="compositionally biased region" description="Basic and acidic residues" evidence="1">
    <location>
        <begin position="245"/>
        <end position="254"/>
    </location>
</feature>
<feature type="region of interest" description="Disordered" evidence="1">
    <location>
        <begin position="220"/>
        <end position="261"/>
    </location>
</feature>
<proteinExistence type="predicted"/>
<evidence type="ECO:0008006" key="4">
    <source>
        <dbReference type="Google" id="ProtNLM"/>
    </source>
</evidence>
<dbReference type="Proteomes" id="UP000069940">
    <property type="component" value="Unassembled WGS sequence"/>
</dbReference>
<reference evidence="3" key="1">
    <citation type="journal article" date="2015" name="Proc. Natl. Acad. Sci. U.S.A.">
        <title>Genome sequence of the Asian Tiger mosquito, Aedes albopictus, reveals insights into its biology, genetics, and evolution.</title>
        <authorList>
            <person name="Chen X.G."/>
            <person name="Jiang X."/>
            <person name="Gu J."/>
            <person name="Xu M."/>
            <person name="Wu Y."/>
            <person name="Deng Y."/>
            <person name="Zhang C."/>
            <person name="Bonizzoni M."/>
            <person name="Dermauw W."/>
            <person name="Vontas J."/>
            <person name="Armbruster P."/>
            <person name="Huang X."/>
            <person name="Yang Y."/>
            <person name="Zhang H."/>
            <person name="He W."/>
            <person name="Peng H."/>
            <person name="Liu Y."/>
            <person name="Wu K."/>
            <person name="Chen J."/>
            <person name="Lirakis M."/>
            <person name="Topalis P."/>
            <person name="Van Leeuwen T."/>
            <person name="Hall A.B."/>
            <person name="Jiang X."/>
            <person name="Thorpe C."/>
            <person name="Mueller R.L."/>
            <person name="Sun C."/>
            <person name="Waterhouse R.M."/>
            <person name="Yan G."/>
            <person name="Tu Z.J."/>
            <person name="Fang X."/>
            <person name="James A.A."/>
        </authorList>
    </citation>
    <scope>NUCLEOTIDE SEQUENCE [LARGE SCALE GENOMIC DNA]</scope>
    <source>
        <strain evidence="3">Foshan</strain>
    </source>
</reference>
<dbReference type="RefSeq" id="XP_062703105.1">
    <property type="nucleotide sequence ID" value="XM_062847121.1"/>
</dbReference>
<reference evidence="2" key="2">
    <citation type="submission" date="2025-05" db="UniProtKB">
        <authorList>
            <consortium name="EnsemblMetazoa"/>
        </authorList>
    </citation>
    <scope>IDENTIFICATION</scope>
    <source>
        <strain evidence="2">Foshan</strain>
    </source>
</reference>